<evidence type="ECO:0000313" key="2">
    <source>
        <dbReference type="EMBL" id="KAJ4443719.1"/>
    </source>
</evidence>
<name>A0ABQ8TCT4_PERAM</name>
<dbReference type="Gene3D" id="2.60.40.10">
    <property type="entry name" value="Immunoglobulins"/>
    <property type="match status" value="1"/>
</dbReference>
<dbReference type="Pfam" id="PF13927">
    <property type="entry name" value="Ig_3"/>
    <property type="match status" value="1"/>
</dbReference>
<reference evidence="2 3" key="1">
    <citation type="journal article" date="2022" name="Allergy">
        <title>Genome assembly and annotation of Periplaneta americana reveal a comprehensive cockroach allergen profile.</title>
        <authorList>
            <person name="Wang L."/>
            <person name="Xiong Q."/>
            <person name="Saelim N."/>
            <person name="Wang L."/>
            <person name="Nong W."/>
            <person name="Wan A.T."/>
            <person name="Shi M."/>
            <person name="Liu X."/>
            <person name="Cao Q."/>
            <person name="Hui J.H.L."/>
            <person name="Sookrung N."/>
            <person name="Leung T.F."/>
            <person name="Tungtrongchitr A."/>
            <person name="Tsui S.K.W."/>
        </authorList>
    </citation>
    <scope>NUCLEOTIDE SEQUENCE [LARGE SCALE GENOMIC DNA]</scope>
    <source>
        <strain evidence="2">PWHHKU_190912</strain>
    </source>
</reference>
<dbReference type="InterPro" id="IPR036179">
    <property type="entry name" value="Ig-like_dom_sf"/>
</dbReference>
<comment type="caution">
    <text evidence="2">The sequence shown here is derived from an EMBL/GenBank/DDBJ whole genome shotgun (WGS) entry which is preliminary data.</text>
</comment>
<protein>
    <recommendedName>
        <fullName evidence="1">Ig-like domain-containing protein</fullName>
    </recommendedName>
</protein>
<dbReference type="Proteomes" id="UP001148838">
    <property type="component" value="Unassembled WGS sequence"/>
</dbReference>
<dbReference type="SMART" id="SM00408">
    <property type="entry name" value="IGc2"/>
    <property type="match status" value="1"/>
</dbReference>
<evidence type="ECO:0000313" key="3">
    <source>
        <dbReference type="Proteomes" id="UP001148838"/>
    </source>
</evidence>
<evidence type="ECO:0000259" key="1">
    <source>
        <dbReference type="PROSITE" id="PS50835"/>
    </source>
</evidence>
<dbReference type="PROSITE" id="PS50835">
    <property type="entry name" value="IG_LIKE"/>
    <property type="match status" value="1"/>
</dbReference>
<keyword evidence="3" id="KW-1185">Reference proteome</keyword>
<proteinExistence type="predicted"/>
<dbReference type="InterPro" id="IPR013783">
    <property type="entry name" value="Ig-like_fold"/>
</dbReference>
<dbReference type="SMART" id="SM00409">
    <property type="entry name" value="IG"/>
    <property type="match status" value="1"/>
</dbReference>
<accession>A0ABQ8TCT4</accession>
<gene>
    <name evidence="2" type="ORF">ANN_05394</name>
</gene>
<dbReference type="EMBL" id="JAJSOF020000013">
    <property type="protein sequence ID" value="KAJ4443719.1"/>
    <property type="molecule type" value="Genomic_DNA"/>
</dbReference>
<sequence>MFNKERIPNLTGEQSDGITVFRIPPMTSLMLHWCRTGAINLWRWWQSPSVNLIGSCIGRELADEWHRALLCHGAVDPTGLNLKTYPDDQVIQENREVVFQCRDEGPLRARVRWLRGNGLPLPPGSRDVNGRLEIPDIQVEHSGTYICEAVGVPPNSPGSQVSVHLTVEAKAKLGIFERKILRGIFGPMQENMQWRIRYNNELYKLYRMEGNRIPKKILEGKIHGKRPIGRPKNRWIDAVTIDSQDYLGTTAWRRLAQDRDNWRKKIEEAKARLWAVMPS</sequence>
<dbReference type="InterPro" id="IPR003599">
    <property type="entry name" value="Ig_sub"/>
</dbReference>
<dbReference type="InterPro" id="IPR007110">
    <property type="entry name" value="Ig-like_dom"/>
</dbReference>
<dbReference type="SUPFAM" id="SSF48726">
    <property type="entry name" value="Immunoglobulin"/>
    <property type="match status" value="1"/>
</dbReference>
<dbReference type="InterPro" id="IPR003598">
    <property type="entry name" value="Ig_sub2"/>
</dbReference>
<feature type="domain" description="Ig-like" evidence="1">
    <location>
        <begin position="77"/>
        <end position="166"/>
    </location>
</feature>
<organism evidence="2 3">
    <name type="scientific">Periplaneta americana</name>
    <name type="common">American cockroach</name>
    <name type="synonym">Blatta americana</name>
    <dbReference type="NCBI Taxonomy" id="6978"/>
    <lineage>
        <taxon>Eukaryota</taxon>
        <taxon>Metazoa</taxon>
        <taxon>Ecdysozoa</taxon>
        <taxon>Arthropoda</taxon>
        <taxon>Hexapoda</taxon>
        <taxon>Insecta</taxon>
        <taxon>Pterygota</taxon>
        <taxon>Neoptera</taxon>
        <taxon>Polyneoptera</taxon>
        <taxon>Dictyoptera</taxon>
        <taxon>Blattodea</taxon>
        <taxon>Blattoidea</taxon>
        <taxon>Blattidae</taxon>
        <taxon>Blattinae</taxon>
        <taxon>Periplaneta</taxon>
    </lineage>
</organism>